<sequence length="97" mass="11088">MPKKVKGILAWIRNRVASRSREVILLLYSALVKLHLECCAQFQASQLRKDVELLEHIQRKAISEGSRTQVPRGVAERAKDVQHGQEEAQGRTYHSLQ</sequence>
<evidence type="ECO:0000256" key="1">
    <source>
        <dbReference type="SAM" id="MobiDB-lite"/>
    </source>
</evidence>
<dbReference type="OrthoDB" id="276744at2759"/>
<feature type="region of interest" description="Disordered" evidence="1">
    <location>
        <begin position="64"/>
        <end position="97"/>
    </location>
</feature>
<comment type="caution">
    <text evidence="2">The sequence shown here is derived from an EMBL/GenBank/DDBJ whole genome shotgun (WGS) entry which is preliminary data.</text>
</comment>
<evidence type="ECO:0000313" key="2">
    <source>
        <dbReference type="EMBL" id="TRZ24983.1"/>
    </source>
</evidence>
<dbReference type="EMBL" id="SWJQ01000036">
    <property type="protein sequence ID" value="TRZ24983.1"/>
    <property type="molecule type" value="Genomic_DNA"/>
</dbReference>
<name>A0A8K1GVQ2_9PASS</name>
<gene>
    <name evidence="2" type="ORF">HGM15179_002204</name>
</gene>
<keyword evidence="3" id="KW-1185">Reference proteome</keyword>
<reference evidence="2" key="1">
    <citation type="submission" date="2019-04" db="EMBL/GenBank/DDBJ databases">
        <title>Genome assembly of Zosterops borbonicus 15179.</title>
        <authorList>
            <person name="Leroy T."/>
            <person name="Anselmetti Y."/>
            <person name="Tilak M.-K."/>
            <person name="Nabholz B."/>
        </authorList>
    </citation>
    <scope>NUCLEOTIDE SEQUENCE</scope>
    <source>
        <strain evidence="2">HGM_15179</strain>
        <tissue evidence="2">Muscle</tissue>
    </source>
</reference>
<dbReference type="AlphaFoldDB" id="A0A8K1GVQ2"/>
<dbReference type="Proteomes" id="UP000796761">
    <property type="component" value="Unassembled WGS sequence"/>
</dbReference>
<proteinExistence type="predicted"/>
<accession>A0A8K1GVQ2</accession>
<protein>
    <submittedName>
        <fullName evidence="2">Uncharacterized protein</fullName>
    </submittedName>
</protein>
<organism evidence="2 3">
    <name type="scientific">Zosterops borbonicus</name>
    <dbReference type="NCBI Taxonomy" id="364589"/>
    <lineage>
        <taxon>Eukaryota</taxon>
        <taxon>Metazoa</taxon>
        <taxon>Chordata</taxon>
        <taxon>Craniata</taxon>
        <taxon>Vertebrata</taxon>
        <taxon>Euteleostomi</taxon>
        <taxon>Archelosauria</taxon>
        <taxon>Archosauria</taxon>
        <taxon>Dinosauria</taxon>
        <taxon>Saurischia</taxon>
        <taxon>Theropoda</taxon>
        <taxon>Coelurosauria</taxon>
        <taxon>Aves</taxon>
        <taxon>Neognathae</taxon>
        <taxon>Neoaves</taxon>
        <taxon>Telluraves</taxon>
        <taxon>Australaves</taxon>
        <taxon>Passeriformes</taxon>
        <taxon>Sylvioidea</taxon>
        <taxon>Zosteropidae</taxon>
        <taxon>Zosterops</taxon>
    </lineage>
</organism>
<feature type="compositionally biased region" description="Basic and acidic residues" evidence="1">
    <location>
        <begin position="74"/>
        <end position="89"/>
    </location>
</feature>
<evidence type="ECO:0000313" key="3">
    <source>
        <dbReference type="Proteomes" id="UP000796761"/>
    </source>
</evidence>